<dbReference type="Proteomes" id="UP001060215">
    <property type="component" value="Chromosome 7"/>
</dbReference>
<comment type="caution">
    <text evidence="1">The sequence shown here is derived from an EMBL/GenBank/DDBJ whole genome shotgun (WGS) entry which is preliminary data.</text>
</comment>
<protein>
    <submittedName>
        <fullName evidence="1">Uncharacterized protein</fullName>
    </submittedName>
</protein>
<evidence type="ECO:0000313" key="1">
    <source>
        <dbReference type="EMBL" id="KAI8007338.1"/>
    </source>
</evidence>
<accession>A0ACC0H1K4</accession>
<organism evidence="1 2">
    <name type="scientific">Camellia lanceoleosa</name>
    <dbReference type="NCBI Taxonomy" id="1840588"/>
    <lineage>
        <taxon>Eukaryota</taxon>
        <taxon>Viridiplantae</taxon>
        <taxon>Streptophyta</taxon>
        <taxon>Embryophyta</taxon>
        <taxon>Tracheophyta</taxon>
        <taxon>Spermatophyta</taxon>
        <taxon>Magnoliopsida</taxon>
        <taxon>eudicotyledons</taxon>
        <taxon>Gunneridae</taxon>
        <taxon>Pentapetalae</taxon>
        <taxon>asterids</taxon>
        <taxon>Ericales</taxon>
        <taxon>Theaceae</taxon>
        <taxon>Camellia</taxon>
    </lineage>
</organism>
<gene>
    <name evidence="1" type="ORF">LOK49_LG07G01071</name>
</gene>
<proteinExistence type="predicted"/>
<evidence type="ECO:0000313" key="2">
    <source>
        <dbReference type="Proteomes" id="UP001060215"/>
    </source>
</evidence>
<dbReference type="EMBL" id="CM045764">
    <property type="protein sequence ID" value="KAI8007338.1"/>
    <property type="molecule type" value="Genomic_DNA"/>
</dbReference>
<name>A0ACC0H1K4_9ERIC</name>
<reference evidence="1 2" key="1">
    <citation type="journal article" date="2022" name="Plant J.">
        <title>Chromosome-level genome of Camellia lanceoleosa provides a valuable resource for understanding genome evolution and self-incompatibility.</title>
        <authorList>
            <person name="Gong W."/>
            <person name="Xiao S."/>
            <person name="Wang L."/>
            <person name="Liao Z."/>
            <person name="Chang Y."/>
            <person name="Mo W."/>
            <person name="Hu G."/>
            <person name="Li W."/>
            <person name="Zhao G."/>
            <person name="Zhu H."/>
            <person name="Hu X."/>
            <person name="Ji K."/>
            <person name="Xiang X."/>
            <person name="Song Q."/>
            <person name="Yuan D."/>
            <person name="Jin S."/>
            <person name="Zhang L."/>
        </authorList>
    </citation>
    <scope>NUCLEOTIDE SEQUENCE [LARGE SCALE GENOMIC DNA]</scope>
    <source>
        <strain evidence="1">SQ_2022a</strain>
    </source>
</reference>
<sequence>MRGEVEEGEVQQGAEEENDESLWAEASDKAVEGVGKELSLVVHPLAVIGAKDLRQNLSDHAQDSVDRNGAFGEDEVP</sequence>
<keyword evidence="2" id="KW-1185">Reference proteome</keyword>